<name>A0A0R3QFL6_9BILA</name>
<reference evidence="3" key="1">
    <citation type="submission" date="2017-02" db="UniProtKB">
        <authorList>
            <consortium name="WormBaseParasite"/>
        </authorList>
    </citation>
    <scope>IDENTIFICATION</scope>
</reference>
<gene>
    <name evidence="1" type="ORF">BTMF_LOCUS4448</name>
</gene>
<organism evidence="3">
    <name type="scientific">Brugia timori</name>
    <dbReference type="NCBI Taxonomy" id="42155"/>
    <lineage>
        <taxon>Eukaryota</taxon>
        <taxon>Metazoa</taxon>
        <taxon>Ecdysozoa</taxon>
        <taxon>Nematoda</taxon>
        <taxon>Chromadorea</taxon>
        <taxon>Rhabditida</taxon>
        <taxon>Spirurina</taxon>
        <taxon>Spiruromorpha</taxon>
        <taxon>Filarioidea</taxon>
        <taxon>Onchocercidae</taxon>
        <taxon>Brugia</taxon>
    </lineage>
</organism>
<sequence>MRRGKKEQEKDKKCNTDRAILDDLLDQYLDCRNA</sequence>
<reference evidence="1 2" key="2">
    <citation type="submission" date="2018-11" db="EMBL/GenBank/DDBJ databases">
        <authorList>
            <consortium name="Pathogen Informatics"/>
        </authorList>
    </citation>
    <scope>NUCLEOTIDE SEQUENCE [LARGE SCALE GENOMIC DNA]</scope>
</reference>
<proteinExistence type="predicted"/>
<protein>
    <submittedName>
        <fullName evidence="3">Transcriptional regulator</fullName>
    </submittedName>
</protein>
<evidence type="ECO:0000313" key="3">
    <source>
        <dbReference type="WBParaSite" id="BTMF_0000516201-mRNA-1"/>
    </source>
</evidence>
<evidence type="ECO:0000313" key="2">
    <source>
        <dbReference type="Proteomes" id="UP000280834"/>
    </source>
</evidence>
<dbReference type="AlphaFoldDB" id="A0A0R3QFL6"/>
<dbReference type="EMBL" id="UZAG01004407">
    <property type="protein sequence ID" value="VDO16785.1"/>
    <property type="molecule type" value="Genomic_DNA"/>
</dbReference>
<dbReference type="Proteomes" id="UP000280834">
    <property type="component" value="Unassembled WGS sequence"/>
</dbReference>
<accession>A0A0R3QFL6</accession>
<evidence type="ECO:0000313" key="1">
    <source>
        <dbReference type="EMBL" id="VDO16785.1"/>
    </source>
</evidence>
<dbReference type="WBParaSite" id="BTMF_0000516201-mRNA-1">
    <property type="protein sequence ID" value="BTMF_0000516201-mRNA-1"/>
    <property type="gene ID" value="BTMF_0000516201"/>
</dbReference>
<keyword evidence="2" id="KW-1185">Reference proteome</keyword>